<evidence type="ECO:0000313" key="3">
    <source>
        <dbReference type="EMBL" id="BAN36431.1"/>
    </source>
</evidence>
<evidence type="ECO:0000313" key="4">
    <source>
        <dbReference type="Proteomes" id="UP000015559"/>
    </source>
</evidence>
<dbReference type="SUPFAM" id="SSF141371">
    <property type="entry name" value="PilZ domain-like"/>
    <property type="match status" value="1"/>
</dbReference>
<dbReference type="AlphaFoldDB" id="S6AJC7"/>
<dbReference type="RefSeq" id="WP_009207610.1">
    <property type="nucleotide sequence ID" value="NC_022357.1"/>
</dbReference>
<accession>S6AJC7</accession>
<dbReference type="Gene3D" id="2.40.10.220">
    <property type="entry name" value="predicted glycosyltransferase like domains"/>
    <property type="match status" value="1"/>
</dbReference>
<dbReference type="OrthoDB" id="9177947at2"/>
<keyword evidence="4" id="KW-1185">Reference proteome</keyword>
<dbReference type="KEGG" id="sdr:SCD_n02631"/>
<evidence type="ECO:0000256" key="1">
    <source>
        <dbReference type="SAM" id="MobiDB-lite"/>
    </source>
</evidence>
<organism evidence="3 4">
    <name type="scientific">Sulfuricella denitrificans (strain DSM 22764 / NBRC 105220 / skB26)</name>
    <dbReference type="NCBI Taxonomy" id="1163617"/>
    <lineage>
        <taxon>Bacteria</taxon>
        <taxon>Pseudomonadati</taxon>
        <taxon>Pseudomonadota</taxon>
        <taxon>Betaproteobacteria</taxon>
        <taxon>Nitrosomonadales</taxon>
        <taxon>Sulfuricellaceae</taxon>
        <taxon>Sulfuricella</taxon>
    </lineage>
</organism>
<dbReference type="HOGENOM" id="CLU_915056_0_0_4"/>
<evidence type="ECO:0000259" key="2">
    <source>
        <dbReference type="Pfam" id="PF07238"/>
    </source>
</evidence>
<feature type="domain" description="PilZ" evidence="2">
    <location>
        <begin position="189"/>
        <end position="274"/>
    </location>
</feature>
<dbReference type="InterPro" id="IPR009875">
    <property type="entry name" value="PilZ_domain"/>
</dbReference>
<proteinExistence type="predicted"/>
<dbReference type="Pfam" id="PF07238">
    <property type="entry name" value="PilZ"/>
    <property type="match status" value="1"/>
</dbReference>
<protein>
    <recommendedName>
        <fullName evidence="2">PilZ domain-containing protein</fullName>
    </recommendedName>
</protein>
<dbReference type="Proteomes" id="UP000015559">
    <property type="component" value="Chromosome"/>
</dbReference>
<gene>
    <name evidence="3" type="ORF">SCD_n02631</name>
</gene>
<name>S6AJC7_SULDS</name>
<dbReference type="GO" id="GO:0035438">
    <property type="term" value="F:cyclic-di-GMP binding"/>
    <property type="evidence" value="ECO:0007669"/>
    <property type="project" value="InterPro"/>
</dbReference>
<reference evidence="3 4" key="1">
    <citation type="journal article" date="2012" name="Appl. Environ. Microbiol.">
        <title>Draft genome sequence of a psychrotolerant sulfur-oxidizing bacterium, Sulfuricella denitrificans skB26, and proteomic insights into cold adaptation.</title>
        <authorList>
            <person name="Watanabe T."/>
            <person name="Kojima H."/>
            <person name="Fukui M."/>
        </authorList>
    </citation>
    <scope>NUCLEOTIDE SEQUENCE [LARGE SCALE GENOMIC DNA]</scope>
    <source>
        <strain evidence="4">skB26</strain>
    </source>
</reference>
<feature type="region of interest" description="Disordered" evidence="1">
    <location>
        <begin position="1"/>
        <end position="25"/>
    </location>
</feature>
<dbReference type="EMBL" id="AP013066">
    <property type="protein sequence ID" value="BAN36431.1"/>
    <property type="molecule type" value="Genomic_DNA"/>
</dbReference>
<sequence>MIKTFLGKSFGSERAKEPSSGNTTQTRIDLDQIRTLIEFFPIGKKLRYYPEFQKEIVFDTFVIAYCVNGSFIYSGEAIDRDSQGYPTAFCAGENEERIPVSDLKLFQLLVPDTSDLEMKLDYHRRALIGRKRQFNKGNSISLISNAGAKGVSTVDTVVAKQIALPDGPYAHAQMVLLMPELDTLAVTDQRKKARAKICAPVAVSLPEGKLSGPCTIYDLSENAVRIRVRDRDTTMPVMPRGSEVILDIDLGEAKRHYTIKGSVIRSSPETCAIKLEGLFKDGRLRSFDPLDLLELKTGLLNYGA</sequence>